<dbReference type="AlphaFoldDB" id="A0A511JBF0"/>
<dbReference type="GO" id="GO:0009307">
    <property type="term" value="P:DNA restriction-modification system"/>
    <property type="evidence" value="ECO:0007669"/>
    <property type="project" value="UniProtKB-KW"/>
</dbReference>
<dbReference type="CDD" id="cd17259">
    <property type="entry name" value="RMtype1_S_StySKI-TRD2-CR2_like"/>
    <property type="match status" value="1"/>
</dbReference>
<dbReference type="Proteomes" id="UP000321720">
    <property type="component" value="Unassembled WGS sequence"/>
</dbReference>
<dbReference type="OrthoDB" id="3197085at2"/>
<protein>
    <recommendedName>
        <fullName evidence="4">Type I restriction modification DNA specificity domain-containing protein</fullName>
    </recommendedName>
</protein>
<evidence type="ECO:0000313" key="5">
    <source>
        <dbReference type="EMBL" id="GEL95294.1"/>
    </source>
</evidence>
<evidence type="ECO:0000256" key="2">
    <source>
        <dbReference type="ARBA" id="ARBA00022747"/>
    </source>
</evidence>
<dbReference type="InterPro" id="IPR044946">
    <property type="entry name" value="Restrct_endonuc_typeI_TRD_sf"/>
</dbReference>
<dbReference type="RefSeq" id="WP_146842947.1">
    <property type="nucleotide sequence ID" value="NZ_BJWG01000008.1"/>
</dbReference>
<accession>A0A511JBF0</accession>
<sequence length="370" mass="40658">MGETTTLGDVVDILTGYPFKSADFTQNPEDVPLLRGDNVVQRRIRWDGVQRWPRSGAESFAQYRLALGDVVLAMDRPWIEAGLKVSDVREGAIGALLVQRVARLRAKDGLDQGYLKWLLYERRFTDHILGVQTGTAVPHISKTQIQNYRVSLPPLDEQRRIASALGAFEDLIHTNHRLVDGLWQRAAAAYQAAAASGELSVLSEHIELKYGKAMPARDRRPGPHPVVSSAGIVDHSDAVLARGPGVVVGRKGTVGSVTWVFDDFFPIDTAFFVATDLPMAYAYFALRDAGLEHMNTDSAVPGLNRTNALSRLVAVPGTARLEAFDREAQVYLSGVRALEGEIADLMRTRDELLPLLMSSKIRVSESMAVT</sequence>
<feature type="domain" description="Type I restriction modification DNA specificity" evidence="4">
    <location>
        <begin position="3"/>
        <end position="176"/>
    </location>
</feature>
<organism evidence="5 6">
    <name type="scientific">Cellulomonas composti</name>
    <dbReference type="NCBI Taxonomy" id="266130"/>
    <lineage>
        <taxon>Bacteria</taxon>
        <taxon>Bacillati</taxon>
        <taxon>Actinomycetota</taxon>
        <taxon>Actinomycetes</taxon>
        <taxon>Micrococcales</taxon>
        <taxon>Cellulomonadaceae</taxon>
        <taxon>Cellulomonas</taxon>
    </lineage>
</organism>
<keyword evidence="3" id="KW-0238">DNA-binding</keyword>
<reference evidence="5 6" key="1">
    <citation type="submission" date="2019-07" db="EMBL/GenBank/DDBJ databases">
        <title>Whole genome shotgun sequence of Cellulomonas composti NBRC 100758.</title>
        <authorList>
            <person name="Hosoyama A."/>
            <person name="Uohara A."/>
            <person name="Ohji S."/>
            <person name="Ichikawa N."/>
        </authorList>
    </citation>
    <scope>NUCLEOTIDE SEQUENCE [LARGE SCALE GENOMIC DNA]</scope>
    <source>
        <strain evidence="5 6">NBRC 100758</strain>
    </source>
</reference>
<proteinExistence type="inferred from homology"/>
<dbReference type="PANTHER" id="PTHR30408:SF12">
    <property type="entry name" value="TYPE I RESTRICTION ENZYME MJAVIII SPECIFICITY SUBUNIT"/>
    <property type="match status" value="1"/>
</dbReference>
<evidence type="ECO:0000256" key="1">
    <source>
        <dbReference type="ARBA" id="ARBA00010923"/>
    </source>
</evidence>
<evidence type="ECO:0000256" key="3">
    <source>
        <dbReference type="ARBA" id="ARBA00023125"/>
    </source>
</evidence>
<dbReference type="PANTHER" id="PTHR30408">
    <property type="entry name" value="TYPE-1 RESTRICTION ENZYME ECOKI SPECIFICITY PROTEIN"/>
    <property type="match status" value="1"/>
</dbReference>
<evidence type="ECO:0000313" key="6">
    <source>
        <dbReference type="Proteomes" id="UP000321720"/>
    </source>
</evidence>
<keyword evidence="2" id="KW-0680">Restriction system</keyword>
<comment type="caution">
    <text evidence="5">The sequence shown here is derived from an EMBL/GenBank/DDBJ whole genome shotgun (WGS) entry which is preliminary data.</text>
</comment>
<dbReference type="GO" id="GO:0003677">
    <property type="term" value="F:DNA binding"/>
    <property type="evidence" value="ECO:0007669"/>
    <property type="project" value="UniProtKB-KW"/>
</dbReference>
<keyword evidence="6" id="KW-1185">Reference proteome</keyword>
<dbReference type="Gene3D" id="3.90.220.20">
    <property type="entry name" value="DNA methylase specificity domains"/>
    <property type="match status" value="2"/>
</dbReference>
<evidence type="ECO:0000259" key="4">
    <source>
        <dbReference type="Pfam" id="PF01420"/>
    </source>
</evidence>
<dbReference type="EMBL" id="BJWG01000008">
    <property type="protein sequence ID" value="GEL95294.1"/>
    <property type="molecule type" value="Genomic_DNA"/>
</dbReference>
<dbReference type="Pfam" id="PF01420">
    <property type="entry name" value="Methylase_S"/>
    <property type="match status" value="1"/>
</dbReference>
<gene>
    <name evidence="5" type="ORF">CCO02nite_19520</name>
</gene>
<dbReference type="InterPro" id="IPR052021">
    <property type="entry name" value="Type-I_RS_S_subunit"/>
</dbReference>
<name>A0A511JBF0_9CELL</name>
<dbReference type="CDD" id="cd17267">
    <property type="entry name" value="RMtype1_S_EcoAO83I-TRD1-CR1_like"/>
    <property type="match status" value="1"/>
</dbReference>
<dbReference type="SUPFAM" id="SSF116734">
    <property type="entry name" value="DNA methylase specificity domain"/>
    <property type="match status" value="2"/>
</dbReference>
<comment type="similarity">
    <text evidence="1">Belongs to the type-I restriction system S methylase family.</text>
</comment>
<dbReference type="InterPro" id="IPR000055">
    <property type="entry name" value="Restrct_endonuc_typeI_TRD"/>
</dbReference>